<dbReference type="InterPro" id="IPR043502">
    <property type="entry name" value="DNA/RNA_pol_sf"/>
</dbReference>
<gene>
    <name evidence="5" type="ORF">BJY26_003144</name>
</gene>
<dbReference type="SUPFAM" id="SSF56672">
    <property type="entry name" value="DNA/RNA polymerases"/>
    <property type="match status" value="1"/>
</dbReference>
<reference evidence="5 6" key="1">
    <citation type="submission" date="2020-07" db="EMBL/GenBank/DDBJ databases">
        <title>Sequencing the genomes of 1000 actinobacteria strains.</title>
        <authorList>
            <person name="Klenk H.-P."/>
        </authorList>
    </citation>
    <scope>NUCLEOTIDE SEQUENCE [LARGE SCALE GENOMIC DNA]</scope>
    <source>
        <strain evidence="5 6">DSM 26341</strain>
    </source>
</reference>
<dbReference type="GO" id="GO:0006302">
    <property type="term" value="P:double-strand break repair"/>
    <property type="evidence" value="ECO:0007669"/>
    <property type="project" value="TreeGrafter"/>
</dbReference>
<evidence type="ECO:0000313" key="6">
    <source>
        <dbReference type="Proteomes" id="UP000539111"/>
    </source>
</evidence>
<dbReference type="Gene3D" id="1.10.150.20">
    <property type="entry name" value="5' to 3' exonuclease, C-terminal subdomain"/>
    <property type="match status" value="1"/>
</dbReference>
<dbReference type="Pfam" id="PF00476">
    <property type="entry name" value="DNA_pol_A"/>
    <property type="match status" value="1"/>
</dbReference>
<dbReference type="GO" id="GO:0003677">
    <property type="term" value="F:DNA binding"/>
    <property type="evidence" value="ECO:0007669"/>
    <property type="project" value="InterPro"/>
</dbReference>
<proteinExistence type="predicted"/>
<dbReference type="SMART" id="SM00482">
    <property type="entry name" value="POLAc"/>
    <property type="match status" value="1"/>
</dbReference>
<keyword evidence="5" id="KW-0548">Nucleotidyltransferase</keyword>
<evidence type="ECO:0000256" key="2">
    <source>
        <dbReference type="ARBA" id="ARBA00022705"/>
    </source>
</evidence>
<organism evidence="5 6">
    <name type="scientific">Spelaeicoccus albus</name>
    <dbReference type="NCBI Taxonomy" id="1280376"/>
    <lineage>
        <taxon>Bacteria</taxon>
        <taxon>Bacillati</taxon>
        <taxon>Actinomycetota</taxon>
        <taxon>Actinomycetes</taxon>
        <taxon>Micrococcales</taxon>
        <taxon>Brevibacteriaceae</taxon>
        <taxon>Spelaeicoccus</taxon>
    </lineage>
</organism>
<dbReference type="PANTHER" id="PTHR10133">
    <property type="entry name" value="DNA POLYMERASE I"/>
    <property type="match status" value="1"/>
</dbReference>
<accession>A0A7Z0IIT4</accession>
<dbReference type="EC" id="2.7.7.7" evidence="1"/>
<dbReference type="Gene3D" id="3.30.70.370">
    <property type="match status" value="1"/>
</dbReference>
<dbReference type="PRINTS" id="PR00868">
    <property type="entry name" value="DNAPOLI"/>
</dbReference>
<dbReference type="GO" id="GO:0003887">
    <property type="term" value="F:DNA-directed DNA polymerase activity"/>
    <property type="evidence" value="ECO:0007669"/>
    <property type="project" value="UniProtKB-EC"/>
</dbReference>
<dbReference type="AlphaFoldDB" id="A0A7Z0IIT4"/>
<evidence type="ECO:0000256" key="3">
    <source>
        <dbReference type="ARBA" id="ARBA00049244"/>
    </source>
</evidence>
<dbReference type="Proteomes" id="UP000539111">
    <property type="component" value="Unassembled WGS sequence"/>
</dbReference>
<dbReference type="PANTHER" id="PTHR10133:SF27">
    <property type="entry name" value="DNA POLYMERASE NU"/>
    <property type="match status" value="1"/>
</dbReference>
<dbReference type="InterPro" id="IPR001098">
    <property type="entry name" value="DNA-dir_DNA_pol_A_palm_dom"/>
</dbReference>
<dbReference type="InterPro" id="IPR002298">
    <property type="entry name" value="DNA_polymerase_A"/>
</dbReference>
<evidence type="ECO:0000256" key="1">
    <source>
        <dbReference type="ARBA" id="ARBA00012417"/>
    </source>
</evidence>
<keyword evidence="6" id="KW-1185">Reference proteome</keyword>
<feature type="domain" description="DNA-directed DNA polymerase family A palm" evidence="4">
    <location>
        <begin position="304"/>
        <end position="501"/>
    </location>
</feature>
<comment type="catalytic activity">
    <reaction evidence="3">
        <text>DNA(n) + a 2'-deoxyribonucleoside 5'-triphosphate = DNA(n+1) + diphosphate</text>
        <dbReference type="Rhea" id="RHEA:22508"/>
        <dbReference type="Rhea" id="RHEA-COMP:17339"/>
        <dbReference type="Rhea" id="RHEA-COMP:17340"/>
        <dbReference type="ChEBI" id="CHEBI:33019"/>
        <dbReference type="ChEBI" id="CHEBI:61560"/>
        <dbReference type="ChEBI" id="CHEBI:173112"/>
        <dbReference type="EC" id="2.7.7.7"/>
    </reaction>
</comment>
<sequence>MQPTSAYLLVAGVPRERYVLAEADAAGSVIGRPETVTPDGLAEAFAGRDADHRRWVFDDVRRWYPAIVAAGVRLTRCHDLRLCRAILAGSELSPGLAGTEFSVPDVTPSGPPALFGNDGGTALDDVESELRRQVTALADADEPWRLRLLCAAESAGGLLGVEMTADGVPWRADVHDALLKDALGPRPAPGYRPAGLEALAANVRSALDAPELNPDSPAEVLKALQYAGLRVETTRSWELKRLTHPAIAPLLEYKKLSRLMTANGWAWLDEWVSDGRFRPEYVPGGASSGRWAANGGGALQIPAQVRPAVRADDGWKLVVADAAQLEPRVLAALSGDSAMMEAGRERDLYAGIAAQGFGGDRAHAKVAMLGAIYGSTTGESGRLMPQLRRTFPRAVGYVEDAARTGERGGIVTTRLGRSCPPAGDDWAAMLRTVSAEEERRAVGIARSRGRFTRNFVIQGSAADWALCWLAELRSALRRISDEPRLVFFLHDEVMVHCPAGMAGQVAEAIDDAAAAATHLMFGDIPVTFPLTTSAVDAYSDAK</sequence>
<dbReference type="RefSeq" id="WP_237248763.1">
    <property type="nucleotide sequence ID" value="NZ_JACBZP010000001.1"/>
</dbReference>
<comment type="caution">
    <text evidence="5">The sequence shown here is derived from an EMBL/GenBank/DDBJ whole genome shotgun (WGS) entry which is preliminary data.</text>
</comment>
<dbReference type="CDD" id="cd06444">
    <property type="entry name" value="DNA_pol_A"/>
    <property type="match status" value="1"/>
</dbReference>
<name>A0A7Z0IIT4_9MICO</name>
<evidence type="ECO:0000313" key="5">
    <source>
        <dbReference type="EMBL" id="NYI68838.1"/>
    </source>
</evidence>
<protein>
    <recommendedName>
        <fullName evidence="1">DNA-directed DNA polymerase</fullName>
        <ecNumber evidence="1">2.7.7.7</ecNumber>
    </recommendedName>
</protein>
<dbReference type="EMBL" id="JACBZP010000001">
    <property type="protein sequence ID" value="NYI68838.1"/>
    <property type="molecule type" value="Genomic_DNA"/>
</dbReference>
<keyword evidence="5" id="KW-0808">Transferase</keyword>
<dbReference type="NCBIfam" id="NF011538">
    <property type="entry name" value="PRK14975.1-1"/>
    <property type="match status" value="1"/>
</dbReference>
<evidence type="ECO:0000259" key="4">
    <source>
        <dbReference type="SMART" id="SM00482"/>
    </source>
</evidence>
<keyword evidence="2" id="KW-0235">DNA replication</keyword>
<dbReference type="GO" id="GO:0006261">
    <property type="term" value="P:DNA-templated DNA replication"/>
    <property type="evidence" value="ECO:0007669"/>
    <property type="project" value="InterPro"/>
</dbReference>